<reference evidence="2 3" key="1">
    <citation type="journal article" date="2019" name="Nat. Med.">
        <title>A library of human gut bacterial isolates paired with longitudinal multiomics data enables mechanistic microbiome research.</title>
        <authorList>
            <person name="Poyet M."/>
            <person name="Groussin M."/>
            <person name="Gibbons S.M."/>
            <person name="Avila-Pacheco J."/>
            <person name="Jiang X."/>
            <person name="Kearney S.M."/>
            <person name="Perrotta A.R."/>
            <person name="Berdy B."/>
            <person name="Zhao S."/>
            <person name="Lieberman T.D."/>
            <person name="Swanson P.K."/>
            <person name="Smith M."/>
            <person name="Roesemann S."/>
            <person name="Alexander J.E."/>
            <person name="Rich S.A."/>
            <person name="Livny J."/>
            <person name="Vlamakis H."/>
            <person name="Clish C."/>
            <person name="Bullock K."/>
            <person name="Deik A."/>
            <person name="Scott J."/>
            <person name="Pierce K.A."/>
            <person name="Xavier R.J."/>
            <person name="Alm E.J."/>
        </authorList>
    </citation>
    <scope>NUCLEOTIDE SEQUENCE [LARGE SCALE GENOMIC DNA]</scope>
    <source>
        <strain evidence="2 3">BIOML-A198</strain>
    </source>
</reference>
<dbReference type="Pfam" id="PF23343">
    <property type="entry name" value="REP_ORF2-G2P"/>
    <property type="match status" value="1"/>
</dbReference>
<comment type="caution">
    <text evidence="2">The sequence shown here is derived from an EMBL/GenBank/DDBJ whole genome shotgun (WGS) entry which is preliminary data.</text>
</comment>
<sequence>MTLTYEKDPKDLKEAKKFANYFFRAINRSRKKEGLEKAKYVYVIEEGTYGTKRFHIHAVMDNGLSKDEVERRWIYGATNIKTMRYQGKEEDFLGITNYMSKNPEVYQKTSFRLKGARAWATSKGNLRLPEPRVNKGKYGKRKITELALNHNELVEFLISEYPQYDFKEVEVRHNDYNGLFYIYARMQSKKRRVRR</sequence>
<gene>
    <name evidence="2" type="ORF">GMA92_16125</name>
</gene>
<dbReference type="InterPro" id="IPR056906">
    <property type="entry name" value="ORF2/G2P_dom"/>
</dbReference>
<evidence type="ECO:0000259" key="1">
    <source>
        <dbReference type="Pfam" id="PF23343"/>
    </source>
</evidence>
<name>A0A9X4XGP2_9FIRM</name>
<accession>A0A9X4XGP2</accession>
<evidence type="ECO:0000313" key="2">
    <source>
        <dbReference type="EMBL" id="MTK22914.1"/>
    </source>
</evidence>
<organism evidence="2 3">
    <name type="scientific">Turicibacter sanguinis</name>
    <dbReference type="NCBI Taxonomy" id="154288"/>
    <lineage>
        <taxon>Bacteria</taxon>
        <taxon>Bacillati</taxon>
        <taxon>Bacillota</taxon>
        <taxon>Erysipelotrichia</taxon>
        <taxon>Erysipelotrichales</taxon>
        <taxon>Turicibacteraceae</taxon>
        <taxon>Turicibacter</taxon>
    </lineage>
</organism>
<dbReference type="AlphaFoldDB" id="A0A9X4XGP2"/>
<dbReference type="EMBL" id="WMQE01000087">
    <property type="protein sequence ID" value="MTK22914.1"/>
    <property type="molecule type" value="Genomic_DNA"/>
</dbReference>
<protein>
    <recommendedName>
        <fullName evidence="1">Replication-associated protein ORF2/G2P domain-containing protein</fullName>
    </recommendedName>
</protein>
<dbReference type="Proteomes" id="UP000487649">
    <property type="component" value="Unassembled WGS sequence"/>
</dbReference>
<evidence type="ECO:0000313" key="3">
    <source>
        <dbReference type="Proteomes" id="UP000487649"/>
    </source>
</evidence>
<proteinExistence type="predicted"/>
<feature type="domain" description="Replication-associated protein ORF2/G2P" evidence="1">
    <location>
        <begin position="1"/>
        <end position="102"/>
    </location>
</feature>